<sequence length="315" mass="32738">MSRFQTINLANLPAPTALENWTFDAIIAARFQQFLIYWQQAVVQDPSLPTYDVTSLTSNPGSMLQFTDAYREGLVRQRVNEAVLATMLAKAVGTDLDQLAANVGTARASGESDDSLRTRAQLAWENLSKGGSYGGYQYQALSAAPADLAQAAVYGHEVPGVALGEVRIVLLGAHASGAVPAAALAAVKAQFLGAAGRADRKVNDLINVVPAELLQYQIKANLLLGQGADGPSVQAAQWAAAAAYASAVQTIGGEVTLGGLMAAIGYNNQPGLVKGVELFLPFSGAIDMNNPPSIGGAPFSAPVCTAINITWSPAP</sequence>
<evidence type="ECO:0000313" key="1">
    <source>
        <dbReference type="EMBL" id="QGM46740.1"/>
    </source>
</evidence>
<gene>
    <name evidence="1" type="ORF">H2LOC_014135</name>
</gene>
<dbReference type="AlphaFoldDB" id="A0A6B8KJI2"/>
<reference evidence="1 2" key="1">
    <citation type="submission" date="2019-11" db="EMBL/GenBank/DDBJ databases">
        <title>The genome sequence of Methylocystis heyeri.</title>
        <authorList>
            <person name="Oshkin I.Y."/>
            <person name="Miroshnikov K."/>
            <person name="Dedysh S.N."/>
        </authorList>
    </citation>
    <scope>NUCLEOTIDE SEQUENCE [LARGE SCALE GENOMIC DNA]</scope>
    <source>
        <strain evidence="1 2">H2</strain>
    </source>
</reference>
<dbReference type="RefSeq" id="WP_136497623.1">
    <property type="nucleotide sequence ID" value="NZ_CP046052.1"/>
</dbReference>
<dbReference type="EMBL" id="CP046052">
    <property type="protein sequence ID" value="QGM46740.1"/>
    <property type="molecule type" value="Genomic_DNA"/>
</dbReference>
<name>A0A6B8KJI2_9HYPH</name>
<accession>A0A6B8KJI2</accession>
<evidence type="ECO:0000313" key="2">
    <source>
        <dbReference type="Proteomes" id="UP000309061"/>
    </source>
</evidence>
<proteinExistence type="predicted"/>
<dbReference type="OrthoDB" id="9793802at2"/>
<dbReference type="KEGG" id="mhey:H2LOC_014135"/>
<dbReference type="Proteomes" id="UP000309061">
    <property type="component" value="Chromosome"/>
</dbReference>
<dbReference type="PIRSF" id="PIRSF020481">
    <property type="entry name" value="BAP"/>
    <property type="match status" value="1"/>
</dbReference>
<protein>
    <submittedName>
        <fullName evidence="1">Uncharacterized protein</fullName>
    </submittedName>
</protein>
<organism evidence="1 2">
    <name type="scientific">Methylocystis heyeri</name>
    <dbReference type="NCBI Taxonomy" id="391905"/>
    <lineage>
        <taxon>Bacteria</taxon>
        <taxon>Pseudomonadati</taxon>
        <taxon>Pseudomonadota</taxon>
        <taxon>Alphaproteobacteria</taxon>
        <taxon>Hyphomicrobiales</taxon>
        <taxon>Methylocystaceae</taxon>
        <taxon>Methylocystis</taxon>
    </lineage>
</organism>
<dbReference type="InterPro" id="IPR014507">
    <property type="entry name" value="Baseplate_assembly_J_pred"/>
</dbReference>
<keyword evidence="2" id="KW-1185">Reference proteome</keyword>